<protein>
    <submittedName>
        <fullName evidence="1">Uncharacterized protein</fullName>
    </submittedName>
</protein>
<evidence type="ECO:0000313" key="1">
    <source>
        <dbReference type="EMBL" id="PZC76494.1"/>
    </source>
</evidence>
<dbReference type="Proteomes" id="UP000249218">
    <property type="component" value="Unassembled WGS sequence"/>
</dbReference>
<sequence>MTVPEITRKCAPTATRDVAPSVPTTLITAPTLDVIEVDVRTRQTYLSSCVLALTNVVVPTPDALAGSPSKRSLRIRDVTHLPTRETCTYRMTCVVCRSEDIQWRLHDQCMYHIVT</sequence>
<dbReference type="AlphaFoldDB" id="A0A2W1BS71"/>
<reference evidence="1 2" key="1">
    <citation type="journal article" date="2017" name="BMC Biol.">
        <title>Genomic innovations, transcriptional plasticity and gene loss underlying the evolution and divergence of two highly polyphagous and invasive Helicoverpa pest species.</title>
        <authorList>
            <person name="Pearce S.L."/>
            <person name="Clarke D.F."/>
            <person name="East P.D."/>
            <person name="Elfekih S."/>
            <person name="Gordon K.H."/>
            <person name="Jermiin L.S."/>
            <person name="McGaughran A."/>
            <person name="Oakeshott J.G."/>
            <person name="Papanikolaou A."/>
            <person name="Perera O.P."/>
            <person name="Rane R.V."/>
            <person name="Richards S."/>
            <person name="Tay W.T."/>
            <person name="Walsh T.K."/>
            <person name="Anderson A."/>
            <person name="Anderson C.J."/>
            <person name="Asgari S."/>
            <person name="Board P.G."/>
            <person name="Bretschneider A."/>
            <person name="Campbell P.M."/>
            <person name="Chertemps T."/>
            <person name="Christeller J.T."/>
            <person name="Coppin C.W."/>
            <person name="Downes S.J."/>
            <person name="Duan G."/>
            <person name="Farnsworth C.A."/>
            <person name="Good R.T."/>
            <person name="Han L.B."/>
            <person name="Han Y.C."/>
            <person name="Hatje K."/>
            <person name="Horne I."/>
            <person name="Huang Y.P."/>
            <person name="Hughes D.S."/>
            <person name="Jacquin-Joly E."/>
            <person name="James W."/>
            <person name="Jhangiani S."/>
            <person name="Kollmar M."/>
            <person name="Kuwar S.S."/>
            <person name="Li S."/>
            <person name="Liu N.Y."/>
            <person name="Maibeche M.T."/>
            <person name="Miller J.R."/>
            <person name="Montagne N."/>
            <person name="Perry T."/>
            <person name="Qu J."/>
            <person name="Song S.V."/>
            <person name="Sutton G.G."/>
            <person name="Vogel H."/>
            <person name="Walenz B.P."/>
            <person name="Xu W."/>
            <person name="Zhang H.J."/>
            <person name="Zou Z."/>
            <person name="Batterham P."/>
            <person name="Edwards O.R."/>
            <person name="Feyereisen R."/>
            <person name="Gibbs R.A."/>
            <person name="Heckel D.G."/>
            <person name="McGrath A."/>
            <person name="Robin C."/>
            <person name="Scherer S.E."/>
            <person name="Worley K.C."/>
            <person name="Wu Y.D."/>
        </authorList>
    </citation>
    <scope>NUCLEOTIDE SEQUENCE [LARGE SCALE GENOMIC DNA]</scope>
    <source>
        <strain evidence="1">Harm_GR_Male_#8</strain>
        <tissue evidence="1">Whole organism</tissue>
    </source>
</reference>
<proteinExistence type="predicted"/>
<accession>A0A2W1BS71</accession>
<keyword evidence="2" id="KW-1185">Reference proteome</keyword>
<name>A0A2W1BS71_HELAM</name>
<dbReference type="EMBL" id="KZ149955">
    <property type="protein sequence ID" value="PZC76494.1"/>
    <property type="molecule type" value="Genomic_DNA"/>
</dbReference>
<gene>
    <name evidence="1" type="primary">HaOG204514</name>
    <name evidence="1" type="ORF">B5X24_HaOG204514</name>
</gene>
<organism evidence="1 2">
    <name type="scientific">Helicoverpa armigera</name>
    <name type="common">Cotton bollworm</name>
    <name type="synonym">Heliothis armigera</name>
    <dbReference type="NCBI Taxonomy" id="29058"/>
    <lineage>
        <taxon>Eukaryota</taxon>
        <taxon>Metazoa</taxon>
        <taxon>Ecdysozoa</taxon>
        <taxon>Arthropoda</taxon>
        <taxon>Hexapoda</taxon>
        <taxon>Insecta</taxon>
        <taxon>Pterygota</taxon>
        <taxon>Neoptera</taxon>
        <taxon>Endopterygota</taxon>
        <taxon>Lepidoptera</taxon>
        <taxon>Glossata</taxon>
        <taxon>Ditrysia</taxon>
        <taxon>Noctuoidea</taxon>
        <taxon>Noctuidae</taxon>
        <taxon>Heliothinae</taxon>
        <taxon>Helicoverpa</taxon>
    </lineage>
</organism>
<evidence type="ECO:0000313" key="2">
    <source>
        <dbReference type="Proteomes" id="UP000249218"/>
    </source>
</evidence>